<reference evidence="2 3" key="1">
    <citation type="journal article" date="2018" name="BMC Genomics">
        <title>Comparative genome analyses reveal sequence features reflecting distinct modes of host-adaptation between dicot and monocot powdery mildew.</title>
        <authorList>
            <person name="Wu Y."/>
            <person name="Ma X."/>
            <person name="Pan Z."/>
            <person name="Kale S.D."/>
            <person name="Song Y."/>
            <person name="King H."/>
            <person name="Zhang Q."/>
            <person name="Presley C."/>
            <person name="Deng X."/>
            <person name="Wei C.I."/>
            <person name="Xiao S."/>
        </authorList>
    </citation>
    <scope>NUCLEOTIDE SEQUENCE [LARGE SCALE GENOMIC DNA]</scope>
    <source>
        <strain evidence="2">UMSG3</strain>
    </source>
</reference>
<gene>
    <name evidence="2" type="ORF">GcM3_077001</name>
</gene>
<evidence type="ECO:0000256" key="1">
    <source>
        <dbReference type="SAM" id="MobiDB-lite"/>
    </source>
</evidence>
<proteinExistence type="predicted"/>
<evidence type="ECO:0000313" key="3">
    <source>
        <dbReference type="Proteomes" id="UP000283383"/>
    </source>
</evidence>
<feature type="region of interest" description="Disordered" evidence="1">
    <location>
        <begin position="327"/>
        <end position="451"/>
    </location>
</feature>
<dbReference type="Proteomes" id="UP000283383">
    <property type="component" value="Unassembled WGS sequence"/>
</dbReference>
<comment type="caution">
    <text evidence="2">The sequence shown here is derived from an EMBL/GenBank/DDBJ whole genome shotgun (WGS) entry which is preliminary data.</text>
</comment>
<feature type="compositionally biased region" description="Low complexity" evidence="1">
    <location>
        <begin position="371"/>
        <end position="389"/>
    </location>
</feature>
<name>A0A420IQH6_9PEZI</name>
<organism evidence="2 3">
    <name type="scientific">Golovinomyces cichoracearum</name>
    <dbReference type="NCBI Taxonomy" id="62708"/>
    <lineage>
        <taxon>Eukaryota</taxon>
        <taxon>Fungi</taxon>
        <taxon>Dikarya</taxon>
        <taxon>Ascomycota</taxon>
        <taxon>Pezizomycotina</taxon>
        <taxon>Leotiomycetes</taxon>
        <taxon>Erysiphales</taxon>
        <taxon>Erysiphaceae</taxon>
        <taxon>Golovinomyces</taxon>
    </lineage>
</organism>
<feature type="compositionally biased region" description="Polar residues" evidence="1">
    <location>
        <begin position="130"/>
        <end position="141"/>
    </location>
</feature>
<feature type="compositionally biased region" description="Basic and acidic residues" evidence="1">
    <location>
        <begin position="411"/>
        <end position="425"/>
    </location>
</feature>
<protein>
    <submittedName>
        <fullName evidence="2">Uncharacterized protein</fullName>
    </submittedName>
</protein>
<accession>A0A420IQH6</accession>
<keyword evidence="3" id="KW-1185">Reference proteome</keyword>
<dbReference type="EMBL" id="MCBQ01007704">
    <property type="protein sequence ID" value="RKF76757.1"/>
    <property type="molecule type" value="Genomic_DNA"/>
</dbReference>
<feature type="compositionally biased region" description="Basic and acidic residues" evidence="1">
    <location>
        <begin position="441"/>
        <end position="451"/>
    </location>
</feature>
<feature type="region of interest" description="Disordered" evidence="1">
    <location>
        <begin position="1"/>
        <end position="24"/>
    </location>
</feature>
<sequence>MVNLLSPSTPPPSTIHTPNTPQYGFYDNYQPYSPRRSNRLAQRHQHFQKAALSSQSFSDNFHRNRNSLNPAKAVPFKIATNHLCSQAVSKLHYPIDICSERNGKEIFTQPSDSASGKAVQYLEISARANVTDNDQRSSSTIRKIGMLPTPSKTPKKKPQKTSKSVTSIARNLFPVQSEAAFGSSLISDMKANSKDNSIQDKTSTAGKSRTMKIFTDSHDRIPEIDSCPNNPFYTNFKSEQHDAMKRTCKRRRIMIPGEGLKSVEDIQGRKDGLLYVLQVWKKFSENVEADMDAPEDSLRNRLLIDEFLEPSLDRILTRSPMKPRLLFPQTRKRQFQELDSDSTENEEEEEEEAETDIEENVALASTAPVEKIITTPKSSITTPVSPPTTLRVTRSKRRDLNDLPSTPMADRASRERSSKFRKIQEPEAGSPSNFSQHFKLRAGETPRKMLW</sequence>
<dbReference type="AlphaFoldDB" id="A0A420IQH6"/>
<feature type="region of interest" description="Disordered" evidence="1">
    <location>
        <begin position="130"/>
        <end position="162"/>
    </location>
</feature>
<feature type="compositionally biased region" description="Acidic residues" evidence="1">
    <location>
        <begin position="338"/>
        <end position="359"/>
    </location>
</feature>
<evidence type="ECO:0000313" key="2">
    <source>
        <dbReference type="EMBL" id="RKF76757.1"/>
    </source>
</evidence>